<proteinExistence type="predicted"/>
<sequence length="142" mass="16562">MGNYPSILHMQNVAKCLSEKDRKALKVQTREEAELAYVAKSEKELQRKIESLLNRRGYRPIRQRMDRKSNIAEGMPDIQFSCYGQAVYWEIKLPGRNPDPAQKEQIAALLTAPNSAEVRVIRSYQEAFNHLQELERKYKPKQ</sequence>
<evidence type="ECO:0000313" key="1">
    <source>
        <dbReference type="EMBL" id="GAT33272.1"/>
    </source>
</evidence>
<dbReference type="InParanoid" id="A0A146G7D6"/>
<organism evidence="1 2">
    <name type="scientific">Terrimicrobium sacchariphilum</name>
    <dbReference type="NCBI Taxonomy" id="690879"/>
    <lineage>
        <taxon>Bacteria</taxon>
        <taxon>Pseudomonadati</taxon>
        <taxon>Verrucomicrobiota</taxon>
        <taxon>Terrimicrobiia</taxon>
        <taxon>Terrimicrobiales</taxon>
        <taxon>Terrimicrobiaceae</taxon>
        <taxon>Terrimicrobium</taxon>
    </lineage>
</organism>
<dbReference type="Proteomes" id="UP000076023">
    <property type="component" value="Unassembled WGS sequence"/>
</dbReference>
<dbReference type="Gene3D" id="3.40.1350.10">
    <property type="match status" value="1"/>
</dbReference>
<dbReference type="GO" id="GO:0003676">
    <property type="term" value="F:nucleic acid binding"/>
    <property type="evidence" value="ECO:0007669"/>
    <property type="project" value="InterPro"/>
</dbReference>
<comment type="caution">
    <text evidence="1">The sequence shown here is derived from an EMBL/GenBank/DDBJ whole genome shotgun (WGS) entry which is preliminary data.</text>
</comment>
<gene>
    <name evidence="1" type="ORF">TSACC_21685</name>
</gene>
<accession>A0A146G7D6</accession>
<dbReference type="STRING" id="690879.TSACC_21685"/>
<dbReference type="InterPro" id="IPR011856">
    <property type="entry name" value="tRNA_endonuc-like_dom_sf"/>
</dbReference>
<evidence type="ECO:0000313" key="2">
    <source>
        <dbReference type="Proteomes" id="UP000076023"/>
    </source>
</evidence>
<dbReference type="AlphaFoldDB" id="A0A146G7D6"/>
<evidence type="ECO:0008006" key="3">
    <source>
        <dbReference type="Google" id="ProtNLM"/>
    </source>
</evidence>
<keyword evidence="2" id="KW-1185">Reference proteome</keyword>
<protein>
    <recommendedName>
        <fullName evidence="3">VRR-NUC domain-containing protein</fullName>
    </recommendedName>
</protein>
<dbReference type="EMBL" id="BDCO01000002">
    <property type="protein sequence ID" value="GAT33272.1"/>
    <property type="molecule type" value="Genomic_DNA"/>
</dbReference>
<name>A0A146G7D6_TERSA</name>
<reference evidence="2" key="1">
    <citation type="journal article" date="2017" name="Genome Announc.">
        <title>Draft Genome Sequence of Terrimicrobium sacchariphilum NM-5T, a Facultative Anaerobic Soil Bacterium of the Class Spartobacteria.</title>
        <authorList>
            <person name="Qiu Y.L."/>
            <person name="Tourlousse D.M."/>
            <person name="Matsuura N."/>
            <person name="Ohashi A."/>
            <person name="Sekiguchi Y."/>
        </authorList>
    </citation>
    <scope>NUCLEOTIDE SEQUENCE [LARGE SCALE GENOMIC DNA]</scope>
    <source>
        <strain evidence="2">NM-5</strain>
    </source>
</reference>